<dbReference type="PANTHER" id="PTHR30151:SF0">
    <property type="entry name" value="ABC TRANSPORTER PERMEASE PROTEIN MJ0413-RELATED"/>
    <property type="match status" value="1"/>
</dbReference>
<keyword evidence="5 7" id="KW-1133">Transmembrane helix</keyword>
<dbReference type="SUPFAM" id="SSF161098">
    <property type="entry name" value="MetI-like"/>
    <property type="match status" value="1"/>
</dbReference>
<feature type="transmembrane region" description="Helical" evidence="7">
    <location>
        <begin position="130"/>
        <end position="152"/>
    </location>
</feature>
<reference evidence="9 10" key="1">
    <citation type="submission" date="2020-06" db="EMBL/GenBank/DDBJ databases">
        <title>Interaction of electrochemicaly active bacteria, Geobacter bremensis R4 on different carbon anode.</title>
        <authorList>
            <person name="Meng L."/>
            <person name="Yoshida N."/>
        </authorList>
    </citation>
    <scope>NUCLEOTIDE SEQUENCE [LARGE SCALE GENOMIC DNA]</scope>
    <source>
        <strain evidence="9 10">R4</strain>
    </source>
</reference>
<evidence type="ECO:0000256" key="1">
    <source>
        <dbReference type="ARBA" id="ARBA00004651"/>
    </source>
</evidence>
<dbReference type="AlphaFoldDB" id="A0A6S6M7F1"/>
<evidence type="ECO:0000256" key="3">
    <source>
        <dbReference type="ARBA" id="ARBA00022475"/>
    </source>
</evidence>
<keyword evidence="6 7" id="KW-0472">Membrane</keyword>
<feature type="transmembrane region" description="Helical" evidence="7">
    <location>
        <begin position="20"/>
        <end position="39"/>
    </location>
</feature>
<evidence type="ECO:0000256" key="5">
    <source>
        <dbReference type="ARBA" id="ARBA00022989"/>
    </source>
</evidence>
<dbReference type="GO" id="GO:0055085">
    <property type="term" value="P:transmembrane transport"/>
    <property type="evidence" value="ECO:0007669"/>
    <property type="project" value="InterPro"/>
</dbReference>
<feature type="transmembrane region" description="Helical" evidence="7">
    <location>
        <begin position="164"/>
        <end position="184"/>
    </location>
</feature>
<protein>
    <submittedName>
        <fullName evidence="9">ABC transporter, permease protein</fullName>
    </submittedName>
</protein>
<name>A0A6S6M7F1_9BACT</name>
<evidence type="ECO:0000256" key="7">
    <source>
        <dbReference type="RuleBase" id="RU363032"/>
    </source>
</evidence>
<accession>A0A6S6M7F1</accession>
<dbReference type="InterPro" id="IPR035906">
    <property type="entry name" value="MetI-like_sf"/>
</dbReference>
<gene>
    <name evidence="9" type="ORF">GEOBRER4_n2526</name>
</gene>
<dbReference type="GO" id="GO:0005886">
    <property type="term" value="C:plasma membrane"/>
    <property type="evidence" value="ECO:0007669"/>
    <property type="project" value="UniProtKB-SubCell"/>
</dbReference>
<dbReference type="PROSITE" id="PS50928">
    <property type="entry name" value="ABC_TM1"/>
    <property type="match status" value="1"/>
</dbReference>
<evidence type="ECO:0000313" key="9">
    <source>
        <dbReference type="EMBL" id="BCG47684.1"/>
    </source>
</evidence>
<dbReference type="PANTHER" id="PTHR30151">
    <property type="entry name" value="ALKANE SULFONATE ABC TRANSPORTER-RELATED, MEMBRANE SUBUNIT"/>
    <property type="match status" value="1"/>
</dbReference>
<dbReference type="InterPro" id="IPR000515">
    <property type="entry name" value="MetI-like"/>
</dbReference>
<feature type="transmembrane region" description="Helical" evidence="7">
    <location>
        <begin position="45"/>
        <end position="62"/>
    </location>
</feature>
<evidence type="ECO:0000256" key="6">
    <source>
        <dbReference type="ARBA" id="ARBA00023136"/>
    </source>
</evidence>
<evidence type="ECO:0000313" key="10">
    <source>
        <dbReference type="Proteomes" id="UP000515472"/>
    </source>
</evidence>
<evidence type="ECO:0000256" key="2">
    <source>
        <dbReference type="ARBA" id="ARBA00022448"/>
    </source>
</evidence>
<dbReference type="Pfam" id="PF00528">
    <property type="entry name" value="BPD_transp_1"/>
    <property type="match status" value="1"/>
</dbReference>
<dbReference type="KEGG" id="gbn:GEOBRER4_24340"/>
<feature type="transmembrane region" description="Helical" evidence="7">
    <location>
        <begin position="190"/>
        <end position="212"/>
    </location>
</feature>
<proteinExistence type="inferred from homology"/>
<dbReference type="Proteomes" id="UP000515472">
    <property type="component" value="Chromosome"/>
</dbReference>
<keyword evidence="10" id="KW-1185">Reference proteome</keyword>
<dbReference type="EMBL" id="AP023213">
    <property type="protein sequence ID" value="BCG47684.1"/>
    <property type="molecule type" value="Genomic_DNA"/>
</dbReference>
<comment type="subcellular location">
    <subcellularLocation>
        <location evidence="1 7">Cell membrane</location>
        <topology evidence="1 7">Multi-pass membrane protein</topology>
    </subcellularLocation>
</comment>
<feature type="domain" description="ABC transmembrane type-1" evidence="8">
    <location>
        <begin position="126"/>
        <end position="306"/>
    </location>
</feature>
<dbReference type="Gene3D" id="1.10.3720.10">
    <property type="entry name" value="MetI-like"/>
    <property type="match status" value="1"/>
</dbReference>
<evidence type="ECO:0000256" key="4">
    <source>
        <dbReference type="ARBA" id="ARBA00022692"/>
    </source>
</evidence>
<organism evidence="9 10">
    <name type="scientific">Citrifermentans bremense</name>
    <dbReference type="NCBI Taxonomy" id="60035"/>
    <lineage>
        <taxon>Bacteria</taxon>
        <taxon>Pseudomonadati</taxon>
        <taxon>Thermodesulfobacteriota</taxon>
        <taxon>Desulfuromonadia</taxon>
        <taxon>Geobacterales</taxon>
        <taxon>Geobacteraceae</taxon>
        <taxon>Citrifermentans</taxon>
    </lineage>
</organism>
<keyword evidence="4 7" id="KW-0812">Transmembrane</keyword>
<comment type="similarity">
    <text evidence="7">Belongs to the binding-protein-dependent transport system permease family.</text>
</comment>
<feature type="transmembrane region" description="Helical" evidence="7">
    <location>
        <begin position="74"/>
        <end position="93"/>
    </location>
</feature>
<dbReference type="RefSeq" id="WP_185242545.1">
    <property type="nucleotide sequence ID" value="NZ_AP023213.1"/>
</dbReference>
<dbReference type="CDD" id="cd06261">
    <property type="entry name" value="TM_PBP2"/>
    <property type="match status" value="1"/>
</dbReference>
<feature type="transmembrane region" description="Helical" evidence="7">
    <location>
        <begin position="232"/>
        <end position="265"/>
    </location>
</feature>
<keyword evidence="2 7" id="KW-0813">Transport</keyword>
<feature type="transmembrane region" description="Helical" evidence="7">
    <location>
        <begin position="285"/>
        <end position="305"/>
    </location>
</feature>
<evidence type="ECO:0000259" key="8">
    <source>
        <dbReference type="PROSITE" id="PS50928"/>
    </source>
</evidence>
<keyword evidence="3" id="KW-1003">Cell membrane</keyword>
<sequence>MEAVLSASARVERVGFAKRLIISAANVVFLLLLAELLLPVPGEEVPVYLLIVAGALEFAYLLRVSLAGPGKGSIAAGDVAAIVFGVLVAWHLATTRFVLLDQMLFPKPEPVLRLFVTELPDMLKGLVNSLILLVSGYLIALATGIPLGLVVGWRTRLFNAVHPFTKVLGPIPPIVYIPYAIALLPSFRAASIFVIFIGAFWPVFINTVNGVFNIPKGLIDSARVLNLPERTLLFRVILPGAMPYICTGATLGLVFSLVLLTAAELIGANSGIGWYVKNFADFADYQRVVVGIIFISIVVTIITWGTERVERRLLRWRN</sequence>